<dbReference type="HOGENOM" id="CLU_1473893_0_0_9"/>
<dbReference type="EMBL" id="WNBW01000002">
    <property type="protein sequence ID" value="MTU03551.1"/>
    <property type="molecule type" value="Genomic_DNA"/>
</dbReference>
<organism evidence="7">
    <name type="scientific">Phascolarctobacterium faecium</name>
    <dbReference type="NCBI Taxonomy" id="33025"/>
    <lineage>
        <taxon>Bacteria</taxon>
        <taxon>Bacillati</taxon>
        <taxon>Bacillota</taxon>
        <taxon>Negativicutes</taxon>
        <taxon>Acidaminococcales</taxon>
        <taxon>Acidaminococcaceae</taxon>
        <taxon>Phascolarctobacterium</taxon>
    </lineage>
</organism>
<feature type="transmembrane region" description="Helical" evidence="5">
    <location>
        <begin position="29"/>
        <end position="49"/>
    </location>
</feature>
<evidence type="ECO:0000256" key="4">
    <source>
        <dbReference type="ARBA" id="ARBA00023136"/>
    </source>
</evidence>
<feature type="domain" description="Yip1" evidence="6">
    <location>
        <begin position="6"/>
        <end position="173"/>
    </location>
</feature>
<evidence type="ECO:0000256" key="3">
    <source>
        <dbReference type="ARBA" id="ARBA00022989"/>
    </source>
</evidence>
<comment type="caution">
    <text evidence="7">The sequence shown here is derived from an EMBL/GenBank/DDBJ whole genome shotgun (WGS) entry which is preliminary data.</text>
</comment>
<name>R6J6Y9_9FIRM</name>
<evidence type="ECO:0000313" key="8">
    <source>
        <dbReference type="EMBL" id="MTT75489.1"/>
    </source>
</evidence>
<accession>A0A6I3RUZ2</accession>
<proteinExistence type="predicted"/>
<protein>
    <recommendedName>
        <fullName evidence="6">Yip1 domain-containing protein</fullName>
    </recommendedName>
</protein>
<keyword evidence="2 5" id="KW-0812">Transmembrane</keyword>
<keyword evidence="10" id="KW-1185">Reference proteome</keyword>
<feature type="transmembrane region" description="Helical" evidence="5">
    <location>
        <begin position="55"/>
        <end position="78"/>
    </location>
</feature>
<evidence type="ECO:0000313" key="9">
    <source>
        <dbReference type="EMBL" id="MTU03551.1"/>
    </source>
</evidence>
<dbReference type="STRING" id="1262914.BN533_01129"/>
<dbReference type="Pfam" id="PF04893">
    <property type="entry name" value="Yip1"/>
    <property type="match status" value="1"/>
</dbReference>
<dbReference type="RefSeq" id="WP_021718029.1">
    <property type="nucleotide sequence ID" value="NZ_AP025560.1"/>
</dbReference>
<evidence type="ECO:0000313" key="10">
    <source>
        <dbReference type="Proteomes" id="UP000443070"/>
    </source>
</evidence>
<evidence type="ECO:0000256" key="1">
    <source>
        <dbReference type="ARBA" id="ARBA00004141"/>
    </source>
</evidence>
<gene>
    <name evidence="7" type="ORF">BN533_01129</name>
    <name evidence="8" type="ORF">GMD11_04270</name>
    <name evidence="9" type="ORF">GMD18_03915</name>
</gene>
<dbReference type="InterPro" id="IPR006977">
    <property type="entry name" value="Yip1_dom"/>
</dbReference>
<dbReference type="EMBL" id="CBDS010000073">
    <property type="protein sequence ID" value="CDB46072.1"/>
    <property type="molecule type" value="Genomic_DNA"/>
</dbReference>
<keyword evidence="4 5" id="KW-0472">Membrane</keyword>
<sequence>MRRKTFDVLFETRDGMRLLVQERCMWRSLWYFALSVGLFSGVVTNQLFLDQALSVRFAVIAAAVSIAGVVLSMYGFLLHGILETLGAMAGDAVGLICLLGYTTLPFLVMTPVALLGTKLGLPGMLVVVGACITAKLWMLYLLIRALQVVYLIDFKRSLATVAFSLLLLYIAFVLPLQIVFELLMLKIS</sequence>
<evidence type="ECO:0000313" key="7">
    <source>
        <dbReference type="EMBL" id="CDB46072.1"/>
    </source>
</evidence>
<reference evidence="7" key="1">
    <citation type="submission" date="2012-11" db="EMBL/GenBank/DDBJ databases">
        <title>Dependencies among metagenomic species, viruses, plasmids and units of genetic variation.</title>
        <authorList>
            <person name="Nielsen H.B."/>
            <person name="Almeida M."/>
            <person name="Juncker A.S."/>
            <person name="Rasmussen S."/>
            <person name="Li J."/>
            <person name="Sunagawa S."/>
            <person name="Plichta D."/>
            <person name="Gautier L."/>
            <person name="Le Chatelier E."/>
            <person name="Peletier E."/>
            <person name="Bonde I."/>
            <person name="Nielsen T."/>
            <person name="Manichanh C."/>
            <person name="Arumugam M."/>
            <person name="Batto J."/>
            <person name="Santos M.B.Q.D."/>
            <person name="Blom N."/>
            <person name="Borruel N."/>
            <person name="Burgdorf K.S."/>
            <person name="Boumezbeur F."/>
            <person name="Casellas F."/>
            <person name="Dore J."/>
            <person name="Guarner F."/>
            <person name="Hansen T."/>
            <person name="Hildebrand F."/>
            <person name="Kaas R.S."/>
            <person name="Kennedy S."/>
            <person name="Kristiansen K."/>
            <person name="Kultima J.R."/>
            <person name="Leonard P."/>
            <person name="Levenez F."/>
            <person name="Lund O."/>
            <person name="Moumen B."/>
            <person name="Le Paslier D."/>
            <person name="Pons N."/>
            <person name="Pedersen O."/>
            <person name="Prifti E."/>
            <person name="Qin J."/>
            <person name="Raes J."/>
            <person name="Tap J."/>
            <person name="Tims S."/>
            <person name="Ussery D.W."/>
            <person name="Yamada T."/>
            <person name="MetaHit consortium"/>
            <person name="Renault P."/>
            <person name="Sicheritz-Ponten T."/>
            <person name="Bork P."/>
            <person name="Wang J."/>
            <person name="Brunak S."/>
            <person name="Ehrlich S.D."/>
        </authorList>
    </citation>
    <scope>NUCLEOTIDE SEQUENCE [LARGE SCALE GENOMIC DNA]</scope>
</reference>
<keyword evidence="3 5" id="KW-1133">Transmembrane helix</keyword>
<dbReference type="GO" id="GO:0016020">
    <property type="term" value="C:membrane"/>
    <property type="evidence" value="ECO:0007669"/>
    <property type="project" value="UniProtKB-SubCell"/>
</dbReference>
<feature type="transmembrane region" description="Helical" evidence="5">
    <location>
        <begin position="158"/>
        <end position="180"/>
    </location>
</feature>
<dbReference type="Proteomes" id="UP000443070">
    <property type="component" value="Unassembled WGS sequence"/>
</dbReference>
<evidence type="ECO:0000256" key="2">
    <source>
        <dbReference type="ARBA" id="ARBA00022692"/>
    </source>
</evidence>
<accession>R6J6Y9</accession>
<evidence type="ECO:0000313" key="11">
    <source>
        <dbReference type="Proteomes" id="UP000484547"/>
    </source>
</evidence>
<evidence type="ECO:0000259" key="6">
    <source>
        <dbReference type="Pfam" id="PF04893"/>
    </source>
</evidence>
<dbReference type="OrthoDB" id="9986290at2"/>
<feature type="transmembrane region" description="Helical" evidence="5">
    <location>
        <begin position="85"/>
        <end position="104"/>
    </location>
</feature>
<dbReference type="EMBL" id="WNBM01000002">
    <property type="protein sequence ID" value="MTT75489.1"/>
    <property type="molecule type" value="Genomic_DNA"/>
</dbReference>
<dbReference type="Proteomes" id="UP000484547">
    <property type="component" value="Unassembled WGS sequence"/>
</dbReference>
<feature type="transmembrane region" description="Helical" evidence="5">
    <location>
        <begin position="124"/>
        <end position="146"/>
    </location>
</feature>
<reference evidence="10 11" key="2">
    <citation type="journal article" date="2019" name="Nat. Med.">
        <title>A library of human gut bacterial isolates paired with longitudinal multiomics data enables mechanistic microbiome research.</title>
        <authorList>
            <person name="Poyet M."/>
            <person name="Groussin M."/>
            <person name="Gibbons S.M."/>
            <person name="Avila-Pacheco J."/>
            <person name="Jiang X."/>
            <person name="Kearney S.M."/>
            <person name="Perrotta A.R."/>
            <person name="Berdy B."/>
            <person name="Zhao S."/>
            <person name="Lieberman T.D."/>
            <person name="Swanson P.K."/>
            <person name="Smith M."/>
            <person name="Roesemann S."/>
            <person name="Alexander J.E."/>
            <person name="Rich S.A."/>
            <person name="Livny J."/>
            <person name="Vlamakis H."/>
            <person name="Clish C."/>
            <person name="Bullock K."/>
            <person name="Deik A."/>
            <person name="Scott J."/>
            <person name="Pierce K.A."/>
            <person name="Xavier R.J."/>
            <person name="Alm E.J."/>
        </authorList>
    </citation>
    <scope>NUCLEOTIDE SEQUENCE [LARGE SCALE GENOMIC DNA]</scope>
    <source>
        <strain evidence="8 11">BIOML-A13</strain>
        <strain evidence="9 10">BIOML-A3</strain>
    </source>
</reference>
<comment type="subcellular location">
    <subcellularLocation>
        <location evidence="1">Membrane</location>
        <topology evidence="1">Multi-pass membrane protein</topology>
    </subcellularLocation>
</comment>
<evidence type="ECO:0000256" key="5">
    <source>
        <dbReference type="SAM" id="Phobius"/>
    </source>
</evidence>
<dbReference type="AlphaFoldDB" id="R6J6Y9"/>